<dbReference type="Proteomes" id="UP001597297">
    <property type="component" value="Unassembled WGS sequence"/>
</dbReference>
<dbReference type="InterPro" id="IPR022415">
    <property type="entry name" value="ATP-guanido_PTrfase_AS"/>
</dbReference>
<feature type="binding site" evidence="5 6">
    <location>
        <position position="124"/>
    </location>
    <ligand>
        <name>ATP</name>
        <dbReference type="ChEBI" id="CHEBI:30616"/>
    </ligand>
</feature>
<evidence type="ECO:0000256" key="7">
    <source>
        <dbReference type="RuleBase" id="RU000505"/>
    </source>
</evidence>
<feature type="binding site" evidence="5 6">
    <location>
        <position position="90"/>
    </location>
    <ligand>
        <name>ATP</name>
        <dbReference type="ChEBI" id="CHEBI:30616"/>
    </ligand>
</feature>
<evidence type="ECO:0000313" key="11">
    <source>
        <dbReference type="Proteomes" id="UP001597297"/>
    </source>
</evidence>
<feature type="binding site" evidence="5 6">
    <location>
        <begin position="27"/>
        <end position="31"/>
    </location>
    <ligand>
        <name>ATP</name>
        <dbReference type="ChEBI" id="CHEBI:30616"/>
    </ligand>
</feature>
<feature type="region of interest" description="Disordered" evidence="8">
    <location>
        <begin position="352"/>
        <end position="378"/>
    </location>
</feature>
<dbReference type="HAMAP" id="MF_00602">
    <property type="entry name" value="Prot_Arg_kinase"/>
    <property type="match status" value="1"/>
</dbReference>
<feature type="short sequence motif" description="RDXXRA motif of the pArg binding pocket involved in allosteric regulation" evidence="5">
    <location>
        <begin position="336"/>
        <end position="341"/>
    </location>
</feature>
<accession>A0ABW5E7R3</accession>
<evidence type="ECO:0000256" key="5">
    <source>
        <dbReference type="HAMAP-Rule" id="MF_00602"/>
    </source>
</evidence>
<dbReference type="NCBIfam" id="NF002194">
    <property type="entry name" value="PRK01059.1-4"/>
    <property type="match status" value="1"/>
</dbReference>
<dbReference type="PROSITE" id="PS51510">
    <property type="entry name" value="PHOSPHAGEN_KINASE_C"/>
    <property type="match status" value="1"/>
</dbReference>
<dbReference type="CDD" id="cd07930">
    <property type="entry name" value="bacterial_phosphagen_kinase"/>
    <property type="match status" value="1"/>
</dbReference>
<dbReference type="PROSITE" id="PS00112">
    <property type="entry name" value="PHOSPHAGEN_KINASE"/>
    <property type="match status" value="1"/>
</dbReference>
<dbReference type="InterPro" id="IPR014746">
    <property type="entry name" value="Gln_synth/guanido_kin_cat_dom"/>
</dbReference>
<evidence type="ECO:0000256" key="3">
    <source>
        <dbReference type="ARBA" id="ARBA00022777"/>
    </source>
</evidence>
<dbReference type="InterPro" id="IPR022414">
    <property type="entry name" value="ATP-guanido_PTrfase_cat"/>
</dbReference>
<feature type="compositionally biased region" description="Polar residues" evidence="8">
    <location>
        <begin position="369"/>
        <end position="378"/>
    </location>
</feature>
<evidence type="ECO:0000313" key="10">
    <source>
        <dbReference type="EMBL" id="MFD2276985.1"/>
    </source>
</evidence>
<gene>
    <name evidence="5" type="primary">mcsB</name>
    <name evidence="10" type="ORF">ACFSQZ_10935</name>
</gene>
<dbReference type="InterPro" id="IPR023660">
    <property type="entry name" value="Arg_Kinase"/>
</dbReference>
<dbReference type="PANTHER" id="PTHR11547">
    <property type="entry name" value="ARGININE OR CREATINE KINASE"/>
    <property type="match status" value="1"/>
</dbReference>
<dbReference type="Gene3D" id="3.30.590.10">
    <property type="entry name" value="Glutamine synthetase/guanido kinase, catalytic domain"/>
    <property type="match status" value="1"/>
</dbReference>
<comment type="function">
    <text evidence="5">Catalyzes the specific phosphorylation of arginine residues in proteins.</text>
</comment>
<feature type="binding site" evidence="5 6">
    <location>
        <begin position="175"/>
        <end position="179"/>
    </location>
    <ligand>
        <name>ATP</name>
        <dbReference type="ChEBI" id="CHEBI:30616"/>
    </ligand>
</feature>
<comment type="activity regulation">
    <text evidence="5">Appears to be allosterically activated by the binding of pArg-containing polypeptides to the pArg-binding pocket localized in the C-terminal domain of McsB.</text>
</comment>
<sequence length="378" mass="41992">MMRFATLMKHPADWMTGKNANNEVVITSRIRLARNLNDLSFPGWATKAQRIELLELMRPKVEALKVMKNGFSHELSELEAIQKQVLVERHLISREQAARGQGSAAVVDRGQRLSLMINEEDHLRMQSIRAGLDLRGAHKLLGKVDDELEQELEFAFDSELGYLTACPTNLGTGMRASAMLHLPALVLTEQIGQVLQAVNKIGLAVRGIFGEGTESLGHLFQISNQSTLGESEEDIISRLERVVNQIQTHETNARLKMLEDEPNQLSDKIGRAYGMLSYATMFDSKEAFAHISLLRMGAAMGYFSDGVMQICDSMMMDIQPAHLQLHAGTELDPNQRDQIRAEILRGRLQSLDAPATSISNDHSAGGEDSTGNLNFENE</sequence>
<dbReference type="RefSeq" id="WP_377093253.1">
    <property type="nucleotide sequence ID" value="NZ_JBHSJM010000001.1"/>
</dbReference>
<evidence type="ECO:0000259" key="9">
    <source>
        <dbReference type="PROSITE" id="PS51510"/>
    </source>
</evidence>
<dbReference type="GO" id="GO:1990424">
    <property type="term" value="F:protein arginine kinase activity"/>
    <property type="evidence" value="ECO:0007669"/>
    <property type="project" value="UniProtKB-EC"/>
</dbReference>
<protein>
    <recommendedName>
        <fullName evidence="5">Protein-arginine kinase</fullName>
        <ecNumber evidence="5">2.7.14.1</ecNumber>
    </recommendedName>
</protein>
<keyword evidence="11" id="KW-1185">Reference proteome</keyword>
<dbReference type="Pfam" id="PF00217">
    <property type="entry name" value="ATP-gua_Ptrans"/>
    <property type="match status" value="1"/>
</dbReference>
<dbReference type="PANTHER" id="PTHR11547:SF38">
    <property type="entry name" value="ARGININE KINASE 1-RELATED"/>
    <property type="match status" value="1"/>
</dbReference>
<proteinExistence type="inferred from homology"/>
<keyword evidence="1 5" id="KW-0808">Transferase</keyword>
<name>A0ABW5E7R3_9BACT</name>
<dbReference type="EMBL" id="JBHUJC010000037">
    <property type="protein sequence ID" value="MFD2276985.1"/>
    <property type="molecule type" value="Genomic_DNA"/>
</dbReference>
<comment type="similarity">
    <text evidence="5 6 7">Belongs to the ATP:guanido phosphotransferase family.</text>
</comment>
<evidence type="ECO:0000256" key="1">
    <source>
        <dbReference type="ARBA" id="ARBA00022679"/>
    </source>
</evidence>
<feature type="binding site" evidence="5 6">
    <location>
        <begin position="206"/>
        <end position="211"/>
    </location>
    <ligand>
        <name>ATP</name>
        <dbReference type="ChEBI" id="CHEBI:30616"/>
    </ligand>
</feature>
<dbReference type="EC" id="2.7.14.1" evidence="5"/>
<evidence type="ECO:0000256" key="6">
    <source>
        <dbReference type="PROSITE-ProRule" id="PRU00843"/>
    </source>
</evidence>
<keyword evidence="3 5" id="KW-0418">Kinase</keyword>
<keyword evidence="5" id="KW-0021">Allosteric enzyme</keyword>
<comment type="catalytic activity">
    <reaction evidence="5">
        <text>L-arginyl-[protein] + ATP = N(omega)-phospho-L-arginyl-[protein] + ADP + H(+)</text>
        <dbReference type="Rhea" id="RHEA:43384"/>
        <dbReference type="Rhea" id="RHEA-COMP:10532"/>
        <dbReference type="Rhea" id="RHEA-COMP:10533"/>
        <dbReference type="ChEBI" id="CHEBI:15378"/>
        <dbReference type="ChEBI" id="CHEBI:29965"/>
        <dbReference type="ChEBI" id="CHEBI:30616"/>
        <dbReference type="ChEBI" id="CHEBI:83226"/>
        <dbReference type="ChEBI" id="CHEBI:456216"/>
        <dbReference type="EC" id="2.7.14.1"/>
    </reaction>
</comment>
<comment type="caution">
    <text evidence="10">The sequence shown here is derived from an EMBL/GenBank/DDBJ whole genome shotgun (WGS) entry which is preliminary data.</text>
</comment>
<dbReference type="InterPro" id="IPR000749">
    <property type="entry name" value="ATP-guanido_PTrfase"/>
</dbReference>
<feature type="domain" description="Phosphagen kinase C-terminal" evidence="9">
    <location>
        <begin position="24"/>
        <end position="253"/>
    </location>
</feature>
<keyword evidence="4 5" id="KW-0067">ATP-binding</keyword>
<evidence type="ECO:0000256" key="2">
    <source>
        <dbReference type="ARBA" id="ARBA00022741"/>
    </source>
</evidence>
<keyword evidence="2 5" id="KW-0547">Nucleotide-binding</keyword>
<evidence type="ECO:0000256" key="4">
    <source>
        <dbReference type="ARBA" id="ARBA00022840"/>
    </source>
</evidence>
<evidence type="ECO:0000256" key="8">
    <source>
        <dbReference type="SAM" id="MobiDB-lite"/>
    </source>
</evidence>
<reference evidence="11" key="1">
    <citation type="journal article" date="2019" name="Int. J. Syst. Evol. Microbiol.">
        <title>The Global Catalogue of Microorganisms (GCM) 10K type strain sequencing project: providing services to taxonomists for standard genome sequencing and annotation.</title>
        <authorList>
            <consortium name="The Broad Institute Genomics Platform"/>
            <consortium name="The Broad Institute Genome Sequencing Center for Infectious Disease"/>
            <person name="Wu L."/>
            <person name="Ma J."/>
        </authorList>
    </citation>
    <scope>NUCLEOTIDE SEQUENCE [LARGE SCALE GENOMIC DNA]</scope>
    <source>
        <strain evidence="11">JCM 16545</strain>
    </source>
</reference>
<organism evidence="10 11">
    <name type="scientific">Rubritalea spongiae</name>
    <dbReference type="NCBI Taxonomy" id="430797"/>
    <lineage>
        <taxon>Bacteria</taxon>
        <taxon>Pseudomonadati</taxon>
        <taxon>Verrucomicrobiota</taxon>
        <taxon>Verrucomicrobiia</taxon>
        <taxon>Verrucomicrobiales</taxon>
        <taxon>Rubritaleaceae</taxon>
        <taxon>Rubritalea</taxon>
    </lineage>
</organism>
<dbReference type="SUPFAM" id="SSF55931">
    <property type="entry name" value="Glutamine synthetase/guanido kinase"/>
    <property type="match status" value="1"/>
</dbReference>